<dbReference type="RefSeq" id="WP_004076190.1">
    <property type="nucleotide sequence ID" value="NZ_CM001436.1"/>
</dbReference>
<keyword evidence="3" id="KW-1185">Reference proteome</keyword>
<evidence type="ECO:0000256" key="1">
    <source>
        <dbReference type="SAM" id="Coils"/>
    </source>
</evidence>
<keyword evidence="1" id="KW-0175">Coiled coil</keyword>
<feature type="coiled-coil region" evidence="1">
    <location>
        <begin position="328"/>
        <end position="355"/>
    </location>
</feature>
<sequence length="401" mass="47958">MSYDEERNSELKDNAESINIKIITLEQELNSIAGRDYKHFWEGVKDINVLFKNTRLESEDREYLWKLHCSICEKAKNIQEEKTKKAITTIESELSTLGFYSFIEPYGDFWKKSKEIPTIFKRESPLPKEERTRLWEKYQSLCERVKKDQADKYNKRIRASEQKKSNVLDLIKDAHFQTQGSRDMRELQNARNYLNKALEVMKDNYVGDSISEQLFRSEIKLTKQDREICWKKWTSVSDEIRYKREDIWKSNYNHLISIAGNAVRAAECDDLREARNLVKSVHNLQKSKPVNDSQYKDIQSVLQRAWDIAAAKSEKKREDFSRLVDNKIKHHTDQINDLESRIAHHRRQIDACYDKIRSAYNENHIRMIENEWIPEHERKISQFQSYIREHENQLCEWKSKI</sequence>
<accession>H1Z1M5</accession>
<dbReference type="InParanoid" id="H1Z1M5"/>
<dbReference type="STRING" id="937775.Metlim_0412"/>
<organism evidence="2 3">
    <name type="scientific">Methanoplanus limicola DSM 2279</name>
    <dbReference type="NCBI Taxonomy" id="937775"/>
    <lineage>
        <taxon>Archaea</taxon>
        <taxon>Methanobacteriati</taxon>
        <taxon>Methanobacteriota</taxon>
        <taxon>Stenosarchaea group</taxon>
        <taxon>Methanomicrobia</taxon>
        <taxon>Methanomicrobiales</taxon>
        <taxon>Methanomicrobiaceae</taxon>
        <taxon>Methanoplanus</taxon>
    </lineage>
</organism>
<dbReference type="Proteomes" id="UP000005741">
    <property type="component" value="Chromosome"/>
</dbReference>
<dbReference type="HOGENOM" id="CLU_686264_0_0_2"/>
<dbReference type="EMBL" id="CM001436">
    <property type="protein sequence ID" value="EHQ34551.1"/>
    <property type="molecule type" value="Genomic_DNA"/>
</dbReference>
<evidence type="ECO:0000313" key="3">
    <source>
        <dbReference type="Proteomes" id="UP000005741"/>
    </source>
</evidence>
<dbReference type="AlphaFoldDB" id="H1Z1M5"/>
<name>H1Z1M5_9EURY</name>
<proteinExistence type="predicted"/>
<evidence type="ECO:0000313" key="2">
    <source>
        <dbReference type="EMBL" id="EHQ34551.1"/>
    </source>
</evidence>
<protein>
    <submittedName>
        <fullName evidence="2">Uncharacterized protein</fullName>
    </submittedName>
</protein>
<gene>
    <name evidence="2" type="ORF">Metlim_0412</name>
</gene>
<reference evidence="2 3" key="1">
    <citation type="submission" date="2011-10" db="EMBL/GenBank/DDBJ databases">
        <title>The Improved High-Quality Draft genome of Methanoplanus limicola DSM 2279.</title>
        <authorList>
            <consortium name="US DOE Joint Genome Institute (JGI-PGF)"/>
            <person name="Lucas S."/>
            <person name="Copeland A."/>
            <person name="Lapidus A."/>
            <person name="Glavina del Rio T."/>
            <person name="Dalin E."/>
            <person name="Tice H."/>
            <person name="Bruce D."/>
            <person name="Goodwin L."/>
            <person name="Pitluck S."/>
            <person name="Peters L."/>
            <person name="Mikhailova N."/>
            <person name="Lu M."/>
            <person name="Kyrpides N."/>
            <person name="Mavromatis K."/>
            <person name="Ivanova N."/>
            <person name="Markowitz V."/>
            <person name="Cheng J.-F."/>
            <person name="Hugenholtz P."/>
            <person name="Woyke T."/>
            <person name="Wu D."/>
            <person name="Wirth R."/>
            <person name="Brambilla E.-M."/>
            <person name="Klenk H.-P."/>
            <person name="Eisen J.A."/>
        </authorList>
    </citation>
    <scope>NUCLEOTIDE SEQUENCE [LARGE SCALE GENOMIC DNA]</scope>
    <source>
        <strain evidence="2 3">DSM 2279</strain>
    </source>
</reference>